<evidence type="ECO:0000259" key="1">
    <source>
        <dbReference type="SMART" id="SM00670"/>
    </source>
</evidence>
<accession>A0A931CXY2</accession>
<dbReference type="InterPro" id="IPR002716">
    <property type="entry name" value="PIN_dom"/>
</dbReference>
<dbReference type="PANTHER" id="PTHR34610:SF3">
    <property type="entry name" value="SSL7007 PROTEIN"/>
    <property type="match status" value="1"/>
</dbReference>
<dbReference type="NCBIfam" id="TIGR00305">
    <property type="entry name" value="putative toxin-antitoxin system toxin component, PIN family"/>
    <property type="match status" value="1"/>
</dbReference>
<dbReference type="InterPro" id="IPR029060">
    <property type="entry name" value="PIN-like_dom_sf"/>
</dbReference>
<feature type="domain" description="PIN" evidence="1">
    <location>
        <begin position="3"/>
        <end position="115"/>
    </location>
</feature>
<protein>
    <submittedName>
        <fullName evidence="2">Toxin-antitoxin system toxin component, PIN family</fullName>
    </submittedName>
</protein>
<evidence type="ECO:0000313" key="3">
    <source>
        <dbReference type="Proteomes" id="UP000706172"/>
    </source>
</evidence>
<dbReference type="InterPro" id="IPR002850">
    <property type="entry name" value="PIN_toxin-like"/>
</dbReference>
<dbReference type="PANTHER" id="PTHR34610">
    <property type="entry name" value="SSL7007 PROTEIN"/>
    <property type="match status" value="1"/>
</dbReference>
<organism evidence="2 3">
    <name type="scientific">Desulfotignum balticum</name>
    <dbReference type="NCBI Taxonomy" id="115781"/>
    <lineage>
        <taxon>Bacteria</taxon>
        <taxon>Pseudomonadati</taxon>
        <taxon>Thermodesulfobacteriota</taxon>
        <taxon>Desulfobacteria</taxon>
        <taxon>Desulfobacterales</taxon>
        <taxon>Desulfobacteraceae</taxon>
        <taxon>Desulfotignum</taxon>
    </lineage>
</organism>
<dbReference type="AlphaFoldDB" id="A0A931CXY2"/>
<dbReference type="SMART" id="SM00670">
    <property type="entry name" value="PINc"/>
    <property type="match status" value="1"/>
</dbReference>
<reference evidence="2" key="1">
    <citation type="submission" date="2020-07" db="EMBL/GenBank/DDBJ databases">
        <title>Severe corrosion of carbon steel in oil field produced water can be linked to methanogenic archaea containing a special type of NiFe hydrogenase.</title>
        <authorList>
            <person name="Lahme S."/>
            <person name="Mand J."/>
            <person name="Longwell J."/>
            <person name="Smith R."/>
            <person name="Enning D."/>
        </authorList>
    </citation>
    <scope>NUCLEOTIDE SEQUENCE</scope>
    <source>
        <strain evidence="2">MIC098Bin6</strain>
    </source>
</reference>
<evidence type="ECO:0000313" key="2">
    <source>
        <dbReference type="EMBL" id="MBG0779451.1"/>
    </source>
</evidence>
<dbReference type="EMBL" id="JACCQK010000318">
    <property type="protein sequence ID" value="MBG0779451.1"/>
    <property type="molecule type" value="Genomic_DNA"/>
</dbReference>
<gene>
    <name evidence="2" type="ORF">H0S81_05945</name>
</gene>
<comment type="caution">
    <text evidence="2">The sequence shown here is derived from an EMBL/GenBank/DDBJ whole genome shotgun (WGS) entry which is preliminary data.</text>
</comment>
<dbReference type="Proteomes" id="UP000706172">
    <property type="component" value="Unassembled WGS sequence"/>
</dbReference>
<sequence>MISRVVLNSNVIISGFLFGGPPARLIEHIVNGTLHCFTSLPILDEVQEVLQRPKFGLSPEQAFLLVEELYYSCTLVKPGRRIRAISADPDDDMILECASEANADLIISGDLHLLDLGSWEHIQILSPANALKKIENQRKIKG</sequence>
<dbReference type="Pfam" id="PF13470">
    <property type="entry name" value="PIN_3"/>
    <property type="match status" value="1"/>
</dbReference>
<dbReference type="SUPFAM" id="SSF88723">
    <property type="entry name" value="PIN domain-like"/>
    <property type="match status" value="1"/>
</dbReference>
<proteinExistence type="predicted"/>
<name>A0A931CXY2_9BACT</name>